<dbReference type="Proteomes" id="UP000030104">
    <property type="component" value="Unassembled WGS sequence"/>
</dbReference>
<protein>
    <recommendedName>
        <fullName evidence="1">BTB domain-containing protein</fullName>
    </recommendedName>
</protein>
<gene>
    <name evidence="2" type="ORF">PITC_020540</name>
</gene>
<dbReference type="SMART" id="SM00225">
    <property type="entry name" value="BTB"/>
    <property type="match status" value="1"/>
</dbReference>
<sequence>MSETSEERDDSSFAASTLPLYHGPLVKIRIQPSNREYTVSKDLLCAESPVFSAMFKGSFRESQEQTATLEKIKVVLSVQSFEALLQWLYLRIIKFDSGYEVAHIKAAVKLARLAEMYEIIGIEDSIAEYIKDLYAKSRHLIGGCCIYVLPHDKDKVLGTFLREGHPARRVMAQAFVLSYLQMKDRDINDLITQEYPKFAADLLYEVRKILETLSYRESVTVEEPITKKRRLLAAADDWVDPRLP</sequence>
<dbReference type="PANTHER" id="PTHR47843">
    <property type="entry name" value="BTB DOMAIN-CONTAINING PROTEIN-RELATED"/>
    <property type="match status" value="1"/>
</dbReference>
<dbReference type="SUPFAM" id="SSF54695">
    <property type="entry name" value="POZ domain"/>
    <property type="match status" value="1"/>
</dbReference>
<organism evidence="2 3">
    <name type="scientific">Penicillium italicum</name>
    <name type="common">Blue mold</name>
    <dbReference type="NCBI Taxonomy" id="40296"/>
    <lineage>
        <taxon>Eukaryota</taxon>
        <taxon>Fungi</taxon>
        <taxon>Dikarya</taxon>
        <taxon>Ascomycota</taxon>
        <taxon>Pezizomycotina</taxon>
        <taxon>Eurotiomycetes</taxon>
        <taxon>Eurotiomycetidae</taxon>
        <taxon>Eurotiales</taxon>
        <taxon>Aspergillaceae</taxon>
        <taxon>Penicillium</taxon>
    </lineage>
</organism>
<evidence type="ECO:0000259" key="1">
    <source>
        <dbReference type="PROSITE" id="PS50097"/>
    </source>
</evidence>
<dbReference type="Gene3D" id="3.30.710.10">
    <property type="entry name" value="Potassium Channel Kv1.1, Chain A"/>
    <property type="match status" value="1"/>
</dbReference>
<dbReference type="STRING" id="40296.A0A0A2KJQ2"/>
<dbReference type="HOGENOM" id="CLU_095036_0_0_1"/>
<evidence type="ECO:0000313" key="3">
    <source>
        <dbReference type="Proteomes" id="UP000030104"/>
    </source>
</evidence>
<comment type="caution">
    <text evidence="2">The sequence shown here is derived from an EMBL/GenBank/DDBJ whole genome shotgun (WGS) entry which is preliminary data.</text>
</comment>
<name>A0A0A2KJQ2_PENIT</name>
<keyword evidence="3" id="KW-1185">Reference proteome</keyword>
<dbReference type="PhylomeDB" id="A0A0A2KJQ2"/>
<reference evidence="2 3" key="1">
    <citation type="journal article" date="2015" name="Mol. Plant Microbe Interact.">
        <title>Genome, transcriptome, and functional analyses of Penicillium expansum provide new insights into secondary metabolism and pathogenicity.</title>
        <authorList>
            <person name="Ballester A.R."/>
            <person name="Marcet-Houben M."/>
            <person name="Levin E."/>
            <person name="Sela N."/>
            <person name="Selma-Lazaro C."/>
            <person name="Carmona L."/>
            <person name="Wisniewski M."/>
            <person name="Droby S."/>
            <person name="Gonzalez-Candelas L."/>
            <person name="Gabaldon T."/>
        </authorList>
    </citation>
    <scope>NUCLEOTIDE SEQUENCE [LARGE SCALE GENOMIC DNA]</scope>
    <source>
        <strain evidence="2 3">PHI-1</strain>
    </source>
</reference>
<dbReference type="OMA" id="EQAVTMH"/>
<dbReference type="EMBL" id="JQGA01001317">
    <property type="protein sequence ID" value="KGO67148.1"/>
    <property type="molecule type" value="Genomic_DNA"/>
</dbReference>
<dbReference type="PROSITE" id="PS50097">
    <property type="entry name" value="BTB"/>
    <property type="match status" value="1"/>
</dbReference>
<dbReference type="InterPro" id="IPR011333">
    <property type="entry name" value="SKP1/BTB/POZ_sf"/>
</dbReference>
<dbReference type="InterPro" id="IPR000210">
    <property type="entry name" value="BTB/POZ_dom"/>
</dbReference>
<dbReference type="Pfam" id="PF00651">
    <property type="entry name" value="BTB"/>
    <property type="match status" value="1"/>
</dbReference>
<proteinExistence type="predicted"/>
<evidence type="ECO:0000313" key="2">
    <source>
        <dbReference type="EMBL" id="KGO67148.1"/>
    </source>
</evidence>
<dbReference type="PANTHER" id="PTHR47843:SF2">
    <property type="entry name" value="BTB DOMAIN-CONTAINING PROTEIN"/>
    <property type="match status" value="1"/>
</dbReference>
<accession>A0A0A2KJQ2</accession>
<dbReference type="AlphaFoldDB" id="A0A0A2KJQ2"/>
<feature type="domain" description="BTB" evidence="1">
    <location>
        <begin position="26"/>
        <end position="97"/>
    </location>
</feature>
<dbReference type="OrthoDB" id="194443at2759"/>